<dbReference type="Proteomes" id="UP000235405">
    <property type="component" value="Unassembled WGS sequence"/>
</dbReference>
<reference evidence="2" key="1">
    <citation type="submission" date="2016-07" db="EMBL/GenBank/DDBJ databases">
        <title>Nontailed viruses are major unrecognized killers of bacteria in the ocean.</title>
        <authorList>
            <person name="Kauffman K."/>
            <person name="Hussain F."/>
            <person name="Yang J."/>
            <person name="Arevalo P."/>
            <person name="Brown J."/>
            <person name="Cutler M."/>
            <person name="Kelly L."/>
            <person name="Polz M.F."/>
        </authorList>
    </citation>
    <scope>NUCLEOTIDE SEQUENCE [LARGE SCALE GENOMIC DNA]</scope>
    <source>
        <strain evidence="2">10N.286.54.F3</strain>
    </source>
</reference>
<evidence type="ECO:0000313" key="1">
    <source>
        <dbReference type="EMBL" id="PMF34555.1"/>
    </source>
</evidence>
<comment type="caution">
    <text evidence="1">The sequence shown here is derived from an EMBL/GenBank/DDBJ whole genome shotgun (WGS) entry which is preliminary data.</text>
</comment>
<dbReference type="EMBL" id="MCSW01000015">
    <property type="protein sequence ID" value="PMF34555.1"/>
    <property type="molecule type" value="Genomic_DNA"/>
</dbReference>
<gene>
    <name evidence="1" type="ORF">BCV19_21110</name>
</gene>
<proteinExistence type="predicted"/>
<accession>A0A2N7CKQ3</accession>
<protein>
    <submittedName>
        <fullName evidence="1">Uncharacterized protein</fullName>
    </submittedName>
</protein>
<sequence length="71" mass="7892">MTLEVTLLILVGDWKCEIAWVCSCVFINEGADLLVGVFDLTNKGACDVKSYEALFTAKRVNHLYHQMNLGA</sequence>
<evidence type="ECO:0000313" key="2">
    <source>
        <dbReference type="Proteomes" id="UP000235405"/>
    </source>
</evidence>
<dbReference type="AlphaFoldDB" id="A0A2N7CKQ3"/>
<name>A0A2N7CKQ3_VIBSP</name>
<organism evidence="1 2">
    <name type="scientific">Vibrio splendidus</name>
    <dbReference type="NCBI Taxonomy" id="29497"/>
    <lineage>
        <taxon>Bacteria</taxon>
        <taxon>Pseudomonadati</taxon>
        <taxon>Pseudomonadota</taxon>
        <taxon>Gammaproteobacteria</taxon>
        <taxon>Vibrionales</taxon>
        <taxon>Vibrionaceae</taxon>
        <taxon>Vibrio</taxon>
    </lineage>
</organism>